<dbReference type="Proteomes" id="UP000573697">
    <property type="component" value="Unassembled WGS sequence"/>
</dbReference>
<gene>
    <name evidence="12" type="primary">Hdac7</name>
    <name evidence="12" type="ORF">POLCAE_R01440</name>
</gene>
<dbReference type="PANTHER" id="PTHR45364">
    <property type="entry name" value="HISTONE DEACETYLASE 9-RELATED"/>
    <property type="match status" value="1"/>
</dbReference>
<evidence type="ECO:0000256" key="3">
    <source>
        <dbReference type="ARBA" id="ARBA00012111"/>
    </source>
</evidence>
<evidence type="ECO:0000256" key="9">
    <source>
        <dbReference type="ARBA" id="ARBA00023242"/>
    </source>
</evidence>
<keyword evidence="9" id="KW-0539">Nucleus</keyword>
<comment type="caution">
    <text evidence="12">The sequence shown here is derived from an EMBL/GenBank/DDBJ whole genome shotgun (WGS) entry which is preliminary data.</text>
</comment>
<feature type="region of interest" description="Disordered" evidence="10">
    <location>
        <begin position="269"/>
        <end position="298"/>
    </location>
</feature>
<dbReference type="InterPro" id="IPR023801">
    <property type="entry name" value="His_deacetylse_dom"/>
</dbReference>
<evidence type="ECO:0000256" key="1">
    <source>
        <dbReference type="ARBA" id="ARBA00004123"/>
    </source>
</evidence>
<feature type="region of interest" description="Disordered" evidence="10">
    <location>
        <begin position="1"/>
        <end position="20"/>
    </location>
</feature>
<protein>
    <recommendedName>
        <fullName evidence="3">histone deacetylase</fullName>
        <ecNumber evidence="3">3.5.1.98</ecNumber>
    </recommendedName>
</protein>
<keyword evidence="7" id="KW-0805">Transcription regulation</keyword>
<evidence type="ECO:0000256" key="7">
    <source>
        <dbReference type="ARBA" id="ARBA00023015"/>
    </source>
</evidence>
<evidence type="ECO:0000259" key="11">
    <source>
        <dbReference type="Pfam" id="PF00850"/>
    </source>
</evidence>
<reference evidence="12 13" key="1">
    <citation type="submission" date="2019-09" db="EMBL/GenBank/DDBJ databases">
        <title>Bird 10,000 Genomes (B10K) Project - Family phase.</title>
        <authorList>
            <person name="Zhang G."/>
        </authorList>
    </citation>
    <scope>NUCLEOTIDE SEQUENCE [LARGE SCALE GENOMIC DNA]</scope>
    <source>
        <strain evidence="12">B10K-DU-001-66</strain>
        <tissue evidence="12">Muscle</tissue>
    </source>
</reference>
<dbReference type="EMBL" id="VYXF01006151">
    <property type="protein sequence ID" value="NWS29903.1"/>
    <property type="molecule type" value="Genomic_DNA"/>
</dbReference>
<comment type="subcellular location">
    <subcellularLocation>
        <location evidence="1">Nucleus</location>
    </subcellularLocation>
</comment>
<dbReference type="SUPFAM" id="SSF52768">
    <property type="entry name" value="Arginase/deacetylase"/>
    <property type="match status" value="1"/>
</dbReference>
<feature type="region of interest" description="Disordered" evidence="10">
    <location>
        <begin position="148"/>
        <end position="194"/>
    </location>
</feature>
<evidence type="ECO:0000256" key="5">
    <source>
        <dbReference type="ARBA" id="ARBA00022801"/>
    </source>
</evidence>
<dbReference type="GO" id="GO:0005634">
    <property type="term" value="C:nucleus"/>
    <property type="evidence" value="ECO:0007669"/>
    <property type="project" value="UniProtKB-SubCell"/>
</dbReference>
<keyword evidence="13" id="KW-1185">Reference proteome</keyword>
<evidence type="ECO:0000256" key="4">
    <source>
        <dbReference type="ARBA" id="ARBA00022491"/>
    </source>
</evidence>
<dbReference type="GO" id="GO:0141221">
    <property type="term" value="F:histone deacetylase activity, hydrolytic mechanism"/>
    <property type="evidence" value="ECO:0007669"/>
    <property type="project" value="UniProtKB-EC"/>
</dbReference>
<evidence type="ECO:0000256" key="8">
    <source>
        <dbReference type="ARBA" id="ARBA00023163"/>
    </source>
</evidence>
<keyword evidence="4" id="KW-0678">Repressor</keyword>
<proteinExistence type="inferred from homology"/>
<dbReference type="PANTHER" id="PTHR45364:SF11">
    <property type="entry name" value="HISTONE DEACETYLASE 9"/>
    <property type="match status" value="1"/>
</dbReference>
<evidence type="ECO:0000256" key="10">
    <source>
        <dbReference type="SAM" id="MobiDB-lite"/>
    </source>
</evidence>
<dbReference type="Gene3D" id="3.40.800.20">
    <property type="entry name" value="Histone deacetylase domain"/>
    <property type="match status" value="2"/>
</dbReference>
<evidence type="ECO:0000313" key="13">
    <source>
        <dbReference type="Proteomes" id="UP000573697"/>
    </source>
</evidence>
<dbReference type="Pfam" id="PF00850">
    <property type="entry name" value="Hist_deacetyl"/>
    <property type="match status" value="1"/>
</dbReference>
<feature type="domain" description="Histone deacetylase" evidence="11">
    <location>
        <begin position="479"/>
        <end position="590"/>
    </location>
</feature>
<feature type="non-terminal residue" evidence="12">
    <location>
        <position position="1"/>
    </location>
</feature>
<evidence type="ECO:0000256" key="2">
    <source>
        <dbReference type="ARBA" id="ARBA00007738"/>
    </source>
</evidence>
<feature type="compositionally biased region" description="Polar residues" evidence="10">
    <location>
        <begin position="245"/>
        <end position="257"/>
    </location>
</feature>
<feature type="region of interest" description="Disordered" evidence="10">
    <location>
        <begin position="225"/>
        <end position="257"/>
    </location>
</feature>
<name>A0A7K5EC41_POLCE</name>
<sequence length="697" mass="74546">LPHPVPSLTPSPSPQGEAERRALPSLAHRVPVLNGPVLPGTHSPVFIPASLEQHEAGSALSPRLQPVIILEPSVTHAPLVAVPGLGTVPFSFAPSLIPAERLALPGHHKPLGRTRSEPLPQSPKAIQQQLVFQQHHAHFLERLKQQTHLGKRMAKSSEKPRLRQIPSSEDMEAEGTLPEAAAEGGDPSEPERLQKMGQPPEELVLQQALLWDSFQRVQQQLLKRQPLADPPVVPPGHTGHRPLSRAQSSPATATVSLPAQDTKALSLPVQEQPPKPHFTTGEATRGWEGSPGHSRVPHVSHTCPTRVPHVSHTCPTRVPHVSHTCPTRVPQCLRGRKATLEELQCVHSERHVLLYGTNPLNRLKLDNGKLAGILSQRTFVMLPCGGVGVSAPGFGGHCSRFWGMGVTAPSLPWILGGGVTAPSLLQVLGVTAPSLLHSSGRAVPSWPLGGLRAAPRPPGLPRLGARRCQSPVPTPCPQDVHHGNGTQQIFYRDPEVLYISLHRHDDGNFFPGSGAADEVGAGPGEGFNVNVAWAGGLDPPMGDPEYLAAFRTVVMPIAHEFCPDVVLVSAGFDAAEGHPPPLGGYKVSAKSCPGLSPIPGYPCPGLSLFWAIPVPGYPCPRPPHARCPPVPAVPPTGKYWVAVQRFASKLGCSFLEAQHHEADEVETVTALASLSVAVMVDKRAQEEPMEQEEPMAQ</sequence>
<dbReference type="AlphaFoldDB" id="A0A7K5EC41"/>
<organism evidence="12 13">
    <name type="scientific">Polioptila caerulea</name>
    <name type="common">Blue-grey gnatcatcher</name>
    <dbReference type="NCBI Taxonomy" id="66707"/>
    <lineage>
        <taxon>Eukaryota</taxon>
        <taxon>Metazoa</taxon>
        <taxon>Chordata</taxon>
        <taxon>Craniata</taxon>
        <taxon>Vertebrata</taxon>
        <taxon>Euteleostomi</taxon>
        <taxon>Archelosauria</taxon>
        <taxon>Archosauria</taxon>
        <taxon>Dinosauria</taxon>
        <taxon>Saurischia</taxon>
        <taxon>Theropoda</taxon>
        <taxon>Coelurosauria</taxon>
        <taxon>Aves</taxon>
        <taxon>Neognathae</taxon>
        <taxon>Neoaves</taxon>
        <taxon>Telluraves</taxon>
        <taxon>Australaves</taxon>
        <taxon>Passeriformes</taxon>
        <taxon>Certhiidae</taxon>
        <taxon>Polioptilinae</taxon>
        <taxon>Polioptila</taxon>
    </lineage>
</organism>
<keyword evidence="8" id="KW-0804">Transcription</keyword>
<evidence type="ECO:0000256" key="6">
    <source>
        <dbReference type="ARBA" id="ARBA00022853"/>
    </source>
</evidence>
<dbReference type="InterPro" id="IPR023696">
    <property type="entry name" value="Ureohydrolase_dom_sf"/>
</dbReference>
<comment type="similarity">
    <text evidence="2">Belongs to the histone deacetylase family. HD type 2 subfamily.</text>
</comment>
<feature type="compositionally biased region" description="Pro residues" evidence="10">
    <location>
        <begin position="1"/>
        <end position="13"/>
    </location>
</feature>
<evidence type="ECO:0000313" key="12">
    <source>
        <dbReference type="EMBL" id="NWS29903.1"/>
    </source>
</evidence>
<keyword evidence="5" id="KW-0378">Hydrolase</keyword>
<dbReference type="InterPro" id="IPR037138">
    <property type="entry name" value="His_deacetylse_dom_sf"/>
</dbReference>
<keyword evidence="6" id="KW-0156">Chromatin regulator</keyword>
<accession>A0A7K5EC41</accession>
<feature type="non-terminal residue" evidence="12">
    <location>
        <position position="697"/>
    </location>
</feature>
<dbReference type="EC" id="3.5.1.98" evidence="3"/>